<dbReference type="AlphaFoldDB" id="D7MJ82"/>
<dbReference type="Gramene" id="Al_scaffold_0007_3632">
    <property type="protein sequence ID" value="Al_scaffold_0007_3632"/>
    <property type="gene ID" value="Al_scaffold_0007_3632"/>
</dbReference>
<dbReference type="Proteomes" id="UP000008694">
    <property type="component" value="Unassembled WGS sequence"/>
</dbReference>
<protein>
    <submittedName>
        <fullName evidence="1">Predicted protein</fullName>
    </submittedName>
</protein>
<accession>D7MJ82</accession>
<evidence type="ECO:0000313" key="2">
    <source>
        <dbReference type="Proteomes" id="UP000008694"/>
    </source>
</evidence>
<gene>
    <name evidence="1" type="ORF">ARALYDRAFT_659577</name>
</gene>
<sequence length="109" mass="12000">MKCFDAGNATALYVEGLRRLVKYGPSIESLELLHRAERPIVYAAFAYGIFAICAGRYEEGRTAMHILALNISWLDEMVEIGEAVMAQIADLEPPLSGTCNSIKHLNVEA</sequence>
<dbReference type="EMBL" id="GL348719">
    <property type="protein sequence ID" value="EFH46964.1"/>
    <property type="molecule type" value="Genomic_DNA"/>
</dbReference>
<dbReference type="HOGENOM" id="CLU_2187542_0_0_1"/>
<evidence type="ECO:0000313" key="1">
    <source>
        <dbReference type="EMBL" id="EFH46964.1"/>
    </source>
</evidence>
<proteinExistence type="predicted"/>
<name>D7MJ82_ARALL</name>
<keyword evidence="2" id="KW-1185">Reference proteome</keyword>
<reference evidence="2" key="1">
    <citation type="journal article" date="2011" name="Nat. Genet.">
        <title>The Arabidopsis lyrata genome sequence and the basis of rapid genome size change.</title>
        <authorList>
            <person name="Hu T.T."/>
            <person name="Pattyn P."/>
            <person name="Bakker E.G."/>
            <person name="Cao J."/>
            <person name="Cheng J.-F."/>
            <person name="Clark R.M."/>
            <person name="Fahlgren N."/>
            <person name="Fawcett J.A."/>
            <person name="Grimwood J."/>
            <person name="Gundlach H."/>
            <person name="Haberer G."/>
            <person name="Hollister J.D."/>
            <person name="Ossowski S."/>
            <person name="Ottilar R.P."/>
            <person name="Salamov A.A."/>
            <person name="Schneeberger K."/>
            <person name="Spannagl M."/>
            <person name="Wang X."/>
            <person name="Yang L."/>
            <person name="Nasrallah M.E."/>
            <person name="Bergelson J."/>
            <person name="Carrington J.C."/>
            <person name="Gaut B.S."/>
            <person name="Schmutz J."/>
            <person name="Mayer K.F.X."/>
            <person name="Van de Peer Y."/>
            <person name="Grigoriev I.V."/>
            <person name="Nordborg M."/>
            <person name="Weigel D."/>
            <person name="Guo Y.-L."/>
        </authorList>
    </citation>
    <scope>NUCLEOTIDE SEQUENCE [LARGE SCALE GENOMIC DNA]</scope>
    <source>
        <strain evidence="2">cv. MN47</strain>
    </source>
</reference>
<organism evidence="2">
    <name type="scientific">Arabidopsis lyrata subsp. lyrata</name>
    <name type="common">Lyre-leaved rock-cress</name>
    <dbReference type="NCBI Taxonomy" id="81972"/>
    <lineage>
        <taxon>Eukaryota</taxon>
        <taxon>Viridiplantae</taxon>
        <taxon>Streptophyta</taxon>
        <taxon>Embryophyta</taxon>
        <taxon>Tracheophyta</taxon>
        <taxon>Spermatophyta</taxon>
        <taxon>Magnoliopsida</taxon>
        <taxon>eudicotyledons</taxon>
        <taxon>Gunneridae</taxon>
        <taxon>Pentapetalae</taxon>
        <taxon>rosids</taxon>
        <taxon>malvids</taxon>
        <taxon>Brassicales</taxon>
        <taxon>Brassicaceae</taxon>
        <taxon>Camelineae</taxon>
        <taxon>Arabidopsis</taxon>
    </lineage>
</organism>